<evidence type="ECO:0000259" key="4">
    <source>
        <dbReference type="PROSITE" id="PS01124"/>
    </source>
</evidence>
<reference evidence="5 6" key="1">
    <citation type="submission" date="2016-02" db="EMBL/GenBank/DDBJ databases">
        <title>Comparison of Clostridium stercorarium subspecies using comparative genomics and transcriptomics.</title>
        <authorList>
            <person name="Schellenberg J."/>
            <person name="Thallinger G."/>
            <person name="Levin D.B."/>
            <person name="Zhang X."/>
            <person name="Alvare G."/>
            <person name="Fristensky B."/>
            <person name="Sparling R."/>
        </authorList>
    </citation>
    <scope>NUCLEOTIDE SEQUENCE [LARGE SCALE GENOMIC DNA]</scope>
    <source>
        <strain evidence="5 6">DSM 9219</strain>
    </source>
</reference>
<dbReference type="EMBL" id="CP014673">
    <property type="protein sequence ID" value="ANX00627.1"/>
    <property type="molecule type" value="Genomic_DNA"/>
</dbReference>
<dbReference type="GO" id="GO:0043565">
    <property type="term" value="F:sequence-specific DNA binding"/>
    <property type="evidence" value="ECO:0007669"/>
    <property type="project" value="InterPro"/>
</dbReference>
<dbReference type="InterPro" id="IPR018062">
    <property type="entry name" value="HTH_AraC-typ_CS"/>
</dbReference>
<feature type="domain" description="HTH araC/xylS-type" evidence="4">
    <location>
        <begin position="198"/>
        <end position="296"/>
    </location>
</feature>
<dbReference type="Pfam" id="PF12833">
    <property type="entry name" value="HTH_18"/>
    <property type="match status" value="1"/>
</dbReference>
<dbReference type="InterPro" id="IPR009057">
    <property type="entry name" value="Homeodomain-like_sf"/>
</dbReference>
<dbReference type="InterPro" id="IPR018060">
    <property type="entry name" value="HTH_AraC"/>
</dbReference>
<proteinExistence type="predicted"/>
<dbReference type="Pfam" id="PF02311">
    <property type="entry name" value="AraC_binding"/>
    <property type="match status" value="1"/>
</dbReference>
<sequence length="296" mass="34588">MKTDAVPVLTGKSLFRDNELVYVNRSDELKEFNGIMHKHDFIEIAYVISGKGLHIVGDRKYNTSKGDLFIVNYDMPHGFFPDPADGTEPVVYNCVFMPNFLDASLIGSMYFQDIFSSFLFKSFFPEESPKNADLSLKGTEYQDIGNLFRKMYEEYKNRNKGYIEIIRAYLIELIVKILRLMDRNRQSNISQQNQRLVYQAVEYLRNNYKTDIRLDELAAKSFISKNYFSRLFKEVTGISFTDYVQNLRIDEACNLLKNTDMKVTDIAHQVGFKDMKFFYEVFKKLTGKTPGEFRKS</sequence>
<evidence type="ECO:0000256" key="2">
    <source>
        <dbReference type="ARBA" id="ARBA00023125"/>
    </source>
</evidence>
<protein>
    <submittedName>
        <fullName evidence="5">AraC family transcriptional regulator</fullName>
    </submittedName>
</protein>
<name>A0A1B1YIN4_THEST</name>
<keyword evidence="2" id="KW-0238">DNA-binding</keyword>
<dbReference type="AlphaFoldDB" id="A0A1B1YIN4"/>
<dbReference type="SUPFAM" id="SSF46689">
    <property type="entry name" value="Homeodomain-like"/>
    <property type="match status" value="2"/>
</dbReference>
<dbReference type="PANTHER" id="PTHR43280:SF2">
    <property type="entry name" value="HTH-TYPE TRANSCRIPTIONAL REGULATOR EXSA"/>
    <property type="match status" value="1"/>
</dbReference>
<dbReference type="Gene3D" id="1.10.10.60">
    <property type="entry name" value="Homeodomain-like"/>
    <property type="match status" value="2"/>
</dbReference>
<dbReference type="Proteomes" id="UP000092931">
    <property type="component" value="Chromosome"/>
</dbReference>
<keyword evidence="1" id="KW-0805">Transcription regulation</keyword>
<dbReference type="InterPro" id="IPR011051">
    <property type="entry name" value="RmlC_Cupin_sf"/>
</dbReference>
<dbReference type="RefSeq" id="WP_207644435.1">
    <property type="nucleotide sequence ID" value="NZ_CP014673.1"/>
</dbReference>
<dbReference type="GO" id="GO:0003700">
    <property type="term" value="F:DNA-binding transcription factor activity"/>
    <property type="evidence" value="ECO:0007669"/>
    <property type="project" value="InterPro"/>
</dbReference>
<dbReference type="Gene3D" id="2.60.120.10">
    <property type="entry name" value="Jelly Rolls"/>
    <property type="match status" value="1"/>
</dbReference>
<accession>A0A1B1YIN4</accession>
<dbReference type="InterPro" id="IPR003313">
    <property type="entry name" value="AraC-bd"/>
</dbReference>
<dbReference type="InterPro" id="IPR014710">
    <property type="entry name" value="RmlC-like_jellyroll"/>
</dbReference>
<dbReference type="SMART" id="SM00342">
    <property type="entry name" value="HTH_ARAC"/>
    <property type="match status" value="1"/>
</dbReference>
<dbReference type="PROSITE" id="PS00041">
    <property type="entry name" value="HTH_ARAC_FAMILY_1"/>
    <property type="match status" value="1"/>
</dbReference>
<keyword evidence="3" id="KW-0804">Transcription</keyword>
<dbReference type="PROSITE" id="PS01124">
    <property type="entry name" value="HTH_ARAC_FAMILY_2"/>
    <property type="match status" value="1"/>
</dbReference>
<evidence type="ECO:0000256" key="1">
    <source>
        <dbReference type="ARBA" id="ARBA00023015"/>
    </source>
</evidence>
<dbReference type="PRINTS" id="PR00032">
    <property type="entry name" value="HTHARAC"/>
</dbReference>
<dbReference type="SUPFAM" id="SSF51182">
    <property type="entry name" value="RmlC-like cupins"/>
    <property type="match status" value="1"/>
</dbReference>
<evidence type="ECO:0000256" key="3">
    <source>
        <dbReference type="ARBA" id="ARBA00023163"/>
    </source>
</evidence>
<dbReference type="PANTHER" id="PTHR43280">
    <property type="entry name" value="ARAC-FAMILY TRANSCRIPTIONAL REGULATOR"/>
    <property type="match status" value="1"/>
</dbReference>
<evidence type="ECO:0000313" key="6">
    <source>
        <dbReference type="Proteomes" id="UP000092931"/>
    </source>
</evidence>
<evidence type="ECO:0000313" key="5">
    <source>
        <dbReference type="EMBL" id="ANX00627.1"/>
    </source>
</evidence>
<dbReference type="InterPro" id="IPR020449">
    <property type="entry name" value="Tscrpt_reg_AraC-type_HTH"/>
</dbReference>
<organism evidence="5 6">
    <name type="scientific">Thermoclostridium stercorarium subsp. leptospartum DSM 9219</name>
    <dbReference type="NCBI Taxonomy" id="1346611"/>
    <lineage>
        <taxon>Bacteria</taxon>
        <taxon>Bacillati</taxon>
        <taxon>Bacillota</taxon>
        <taxon>Clostridia</taxon>
        <taxon>Eubacteriales</taxon>
        <taxon>Oscillospiraceae</taxon>
        <taxon>Thermoclostridium</taxon>
    </lineage>
</organism>
<gene>
    <name evidence="5" type="ORF">CSTERLE_02985</name>
</gene>